<evidence type="ECO:0000313" key="1">
    <source>
        <dbReference type="EMBL" id="KAF3499776.1"/>
    </source>
</evidence>
<organism evidence="1 2">
    <name type="scientific">Brassica cretica</name>
    <name type="common">Mustard</name>
    <dbReference type="NCBI Taxonomy" id="69181"/>
    <lineage>
        <taxon>Eukaryota</taxon>
        <taxon>Viridiplantae</taxon>
        <taxon>Streptophyta</taxon>
        <taxon>Embryophyta</taxon>
        <taxon>Tracheophyta</taxon>
        <taxon>Spermatophyta</taxon>
        <taxon>Magnoliopsida</taxon>
        <taxon>eudicotyledons</taxon>
        <taxon>Gunneridae</taxon>
        <taxon>Pentapetalae</taxon>
        <taxon>rosids</taxon>
        <taxon>malvids</taxon>
        <taxon>Brassicales</taxon>
        <taxon>Brassicaceae</taxon>
        <taxon>Brassiceae</taxon>
        <taxon>Brassica</taxon>
    </lineage>
</organism>
<dbReference type="EMBL" id="QGKX02001621">
    <property type="protein sequence ID" value="KAF3499776.1"/>
    <property type="molecule type" value="Genomic_DNA"/>
</dbReference>
<evidence type="ECO:0000313" key="2">
    <source>
        <dbReference type="Proteomes" id="UP000712600"/>
    </source>
</evidence>
<name>A0A8S9NCC3_BRACR</name>
<reference evidence="1" key="1">
    <citation type="submission" date="2019-12" db="EMBL/GenBank/DDBJ databases">
        <title>Genome sequencing and annotation of Brassica cretica.</title>
        <authorList>
            <person name="Studholme D.J."/>
            <person name="Sarris P."/>
        </authorList>
    </citation>
    <scope>NUCLEOTIDE SEQUENCE</scope>
    <source>
        <strain evidence="1">PFS-109/04</strain>
        <tissue evidence="1">Leaf</tissue>
    </source>
</reference>
<gene>
    <name evidence="1" type="ORF">F2Q69_00041702</name>
</gene>
<comment type="caution">
    <text evidence="1">The sequence shown here is derived from an EMBL/GenBank/DDBJ whole genome shotgun (WGS) entry which is preliminary data.</text>
</comment>
<sequence length="151" mass="17023">MVDSFSSLSLRDRESRWFPSRIVDIVSGTRCRKLSLGIQYRSRAVRLRWQWPAKVSDDRVGVVWFPRECSRWAYRFEEADSTKSPIQSLEVVSVALVKVPVNPVLKVIWFVSGEDLFVGKDGGPQVSGVISEEGRLAVPAVRSSRWGGRGV</sequence>
<protein>
    <submittedName>
        <fullName evidence="1">Uncharacterized protein</fullName>
    </submittedName>
</protein>
<dbReference type="AlphaFoldDB" id="A0A8S9NCC3"/>
<dbReference type="Proteomes" id="UP000712600">
    <property type="component" value="Unassembled WGS sequence"/>
</dbReference>
<accession>A0A8S9NCC3</accession>
<proteinExistence type="predicted"/>